<accession>A0AAV5RDD7</accession>
<evidence type="ECO:0000313" key="1">
    <source>
        <dbReference type="EMBL" id="GMM49473.1"/>
    </source>
</evidence>
<reference evidence="1 2" key="1">
    <citation type="journal article" date="2023" name="Elife">
        <title>Identification of key yeast species and microbe-microbe interactions impacting larval growth of Drosophila in the wild.</title>
        <authorList>
            <person name="Mure A."/>
            <person name="Sugiura Y."/>
            <person name="Maeda R."/>
            <person name="Honda K."/>
            <person name="Sakurai N."/>
            <person name="Takahashi Y."/>
            <person name="Watada M."/>
            <person name="Katoh T."/>
            <person name="Gotoh A."/>
            <person name="Gotoh Y."/>
            <person name="Taniguchi I."/>
            <person name="Nakamura K."/>
            <person name="Hayashi T."/>
            <person name="Katayama T."/>
            <person name="Uemura T."/>
            <person name="Hattori Y."/>
        </authorList>
    </citation>
    <scope>NUCLEOTIDE SEQUENCE [LARGE SCALE GENOMIC DNA]</scope>
    <source>
        <strain evidence="1 2">SB-73</strain>
    </source>
</reference>
<gene>
    <name evidence="1" type="ORF">DASB73_004310</name>
</gene>
<dbReference type="Gene3D" id="3.10.129.10">
    <property type="entry name" value="Hotdog Thioesterase"/>
    <property type="match status" value="1"/>
</dbReference>
<dbReference type="EMBL" id="BTGC01000001">
    <property type="protein sequence ID" value="GMM49473.1"/>
    <property type="molecule type" value="Genomic_DNA"/>
</dbReference>
<evidence type="ECO:0008006" key="3">
    <source>
        <dbReference type="Google" id="ProtNLM"/>
    </source>
</evidence>
<organism evidence="1 2">
    <name type="scientific">Starmerella bacillaris</name>
    <name type="common">Yeast</name>
    <name type="synonym">Candida zemplinina</name>
    <dbReference type="NCBI Taxonomy" id="1247836"/>
    <lineage>
        <taxon>Eukaryota</taxon>
        <taxon>Fungi</taxon>
        <taxon>Dikarya</taxon>
        <taxon>Ascomycota</taxon>
        <taxon>Saccharomycotina</taxon>
        <taxon>Dipodascomycetes</taxon>
        <taxon>Dipodascales</taxon>
        <taxon>Trichomonascaceae</taxon>
        <taxon>Starmerella</taxon>
    </lineage>
</organism>
<dbReference type="Proteomes" id="UP001362899">
    <property type="component" value="Unassembled WGS sequence"/>
</dbReference>
<dbReference type="SUPFAM" id="SSF54637">
    <property type="entry name" value="Thioesterase/thiol ester dehydrase-isomerase"/>
    <property type="match status" value="1"/>
</dbReference>
<dbReference type="InterPro" id="IPR029069">
    <property type="entry name" value="HotDog_dom_sf"/>
</dbReference>
<dbReference type="AlphaFoldDB" id="A0AAV5RDD7"/>
<comment type="caution">
    <text evidence="1">The sequence shown here is derived from an EMBL/GenBank/DDBJ whole genome shotgun (WGS) entry which is preliminary data.</text>
</comment>
<keyword evidence="2" id="KW-1185">Reference proteome</keyword>
<evidence type="ECO:0000313" key="2">
    <source>
        <dbReference type="Proteomes" id="UP001362899"/>
    </source>
</evidence>
<name>A0AAV5RDD7_STABA</name>
<proteinExistence type="predicted"/>
<protein>
    <recommendedName>
        <fullName evidence="3">Thioesterase domain-containing protein</fullName>
    </recommendedName>
</protein>
<sequence>MFRYPIFKTTMLVTSASGAYVISSHRSGNLGTAPFRSINYIQEKMDTFPGISQYRNNPAYIETTPKLAVSTINSRDGAVSEVFKTFKVDDDPMHTVSFVYCGPISIGFPHMVHGGVIATLLRQTAQHTFGGDDRGHLNVNYLKPTKIDQILRIETEPRQDGLALQLYSENNERLVSAEYLLETPEINNK</sequence>